<feature type="region of interest" description="Disordered" evidence="3">
    <location>
        <begin position="292"/>
        <end position="311"/>
    </location>
</feature>
<organism evidence="6 7">
    <name type="scientific">Coemansia guatemalensis</name>
    <dbReference type="NCBI Taxonomy" id="2761395"/>
    <lineage>
        <taxon>Eukaryota</taxon>
        <taxon>Fungi</taxon>
        <taxon>Fungi incertae sedis</taxon>
        <taxon>Zoopagomycota</taxon>
        <taxon>Kickxellomycotina</taxon>
        <taxon>Kickxellomycetes</taxon>
        <taxon>Kickxellales</taxon>
        <taxon>Kickxellaceae</taxon>
        <taxon>Coemansia</taxon>
    </lineage>
</organism>
<name>A0A9W8HQE1_9FUNG</name>
<dbReference type="EMBL" id="JANBUO010001520">
    <property type="protein sequence ID" value="KAJ2797909.1"/>
    <property type="molecule type" value="Genomic_DNA"/>
</dbReference>
<accession>A0A9W8HQE1</accession>
<dbReference type="PANTHER" id="PTHR24276">
    <property type="entry name" value="POLYSERASE-RELATED"/>
    <property type="match status" value="1"/>
</dbReference>
<evidence type="ECO:0000313" key="6">
    <source>
        <dbReference type="EMBL" id="KAJ2797909.1"/>
    </source>
</evidence>
<dbReference type="Pfam" id="PF00089">
    <property type="entry name" value="Trypsin"/>
    <property type="match status" value="1"/>
</dbReference>
<sequence>MRMNILVTSLLPLAWSLVAKAGLVNTALMPSATLSSDQRVTNGTLVSQENAPFLVRLLLISGNLQGLCGGTIIDSTTIVTAGHCVHDRATGMTKSPSDTYVFFGSVSSDSRDYIQPTEVILHPEYNPRDFRNDIAVLRVPPLKITKGKVEPIAIYNNNIEPRQAMEIYGWGTTRSHGTARDNPPSLLTQTVYVSEPKACQVIEPRYQNANEYQICTDANYNVGVDACQGDSGTGSTIKYKGTQYFAGLVSYGTDRYASATCGEANSFGMYTRVSHYLSWITSLGGSYKLSPSIDSTPTAEPSPTTSTPPDKPKPTTTCYFFFICF</sequence>
<dbReference type="SMART" id="SM00020">
    <property type="entry name" value="Tryp_SPc"/>
    <property type="match status" value="1"/>
</dbReference>
<keyword evidence="2" id="KW-1015">Disulfide bond</keyword>
<dbReference type="InterPro" id="IPR001254">
    <property type="entry name" value="Trypsin_dom"/>
</dbReference>
<dbReference type="InterPro" id="IPR001314">
    <property type="entry name" value="Peptidase_S1A"/>
</dbReference>
<protein>
    <recommendedName>
        <fullName evidence="5">Peptidase S1 domain-containing protein</fullName>
    </recommendedName>
</protein>
<dbReference type="GO" id="GO:0004252">
    <property type="term" value="F:serine-type endopeptidase activity"/>
    <property type="evidence" value="ECO:0007669"/>
    <property type="project" value="InterPro"/>
</dbReference>
<evidence type="ECO:0000256" key="4">
    <source>
        <dbReference type="SAM" id="SignalP"/>
    </source>
</evidence>
<dbReference type="Proteomes" id="UP001140094">
    <property type="component" value="Unassembled WGS sequence"/>
</dbReference>
<dbReference type="InterPro" id="IPR018114">
    <property type="entry name" value="TRYPSIN_HIS"/>
</dbReference>
<evidence type="ECO:0000256" key="1">
    <source>
        <dbReference type="ARBA" id="ARBA00007664"/>
    </source>
</evidence>
<keyword evidence="7" id="KW-1185">Reference proteome</keyword>
<dbReference type="PROSITE" id="PS50240">
    <property type="entry name" value="TRYPSIN_DOM"/>
    <property type="match status" value="1"/>
</dbReference>
<dbReference type="SUPFAM" id="SSF50494">
    <property type="entry name" value="Trypsin-like serine proteases"/>
    <property type="match status" value="1"/>
</dbReference>
<dbReference type="PROSITE" id="PS00134">
    <property type="entry name" value="TRYPSIN_HIS"/>
    <property type="match status" value="1"/>
</dbReference>
<gene>
    <name evidence="6" type="ORF">H4R20_005016</name>
</gene>
<evidence type="ECO:0000313" key="7">
    <source>
        <dbReference type="Proteomes" id="UP001140094"/>
    </source>
</evidence>
<dbReference type="GO" id="GO:0006508">
    <property type="term" value="P:proteolysis"/>
    <property type="evidence" value="ECO:0007669"/>
    <property type="project" value="InterPro"/>
</dbReference>
<feature type="chain" id="PRO_5040782213" description="Peptidase S1 domain-containing protein" evidence="4">
    <location>
        <begin position="22"/>
        <end position="325"/>
    </location>
</feature>
<dbReference type="OrthoDB" id="6380398at2759"/>
<reference evidence="6" key="1">
    <citation type="submission" date="2022-07" db="EMBL/GenBank/DDBJ databases">
        <title>Phylogenomic reconstructions and comparative analyses of Kickxellomycotina fungi.</title>
        <authorList>
            <person name="Reynolds N.K."/>
            <person name="Stajich J.E."/>
            <person name="Barry K."/>
            <person name="Grigoriev I.V."/>
            <person name="Crous P."/>
            <person name="Smith M.E."/>
        </authorList>
    </citation>
    <scope>NUCLEOTIDE SEQUENCE</scope>
    <source>
        <strain evidence="6">NRRL 1565</strain>
    </source>
</reference>
<evidence type="ECO:0000256" key="3">
    <source>
        <dbReference type="SAM" id="MobiDB-lite"/>
    </source>
</evidence>
<dbReference type="PRINTS" id="PR00722">
    <property type="entry name" value="CHYMOTRYPSIN"/>
</dbReference>
<dbReference type="PANTHER" id="PTHR24276:SF98">
    <property type="entry name" value="FI18310P1-RELATED"/>
    <property type="match status" value="1"/>
</dbReference>
<feature type="domain" description="Peptidase S1" evidence="5">
    <location>
        <begin position="40"/>
        <end position="285"/>
    </location>
</feature>
<dbReference type="InterPro" id="IPR050430">
    <property type="entry name" value="Peptidase_S1"/>
</dbReference>
<dbReference type="AlphaFoldDB" id="A0A9W8HQE1"/>
<comment type="similarity">
    <text evidence="1">Belongs to the peptidase S1 family.</text>
</comment>
<dbReference type="InterPro" id="IPR009003">
    <property type="entry name" value="Peptidase_S1_PA"/>
</dbReference>
<dbReference type="Gene3D" id="2.40.10.10">
    <property type="entry name" value="Trypsin-like serine proteases"/>
    <property type="match status" value="1"/>
</dbReference>
<comment type="caution">
    <text evidence="6">The sequence shown here is derived from an EMBL/GenBank/DDBJ whole genome shotgun (WGS) entry which is preliminary data.</text>
</comment>
<keyword evidence="4" id="KW-0732">Signal</keyword>
<dbReference type="InterPro" id="IPR043504">
    <property type="entry name" value="Peptidase_S1_PA_chymotrypsin"/>
</dbReference>
<evidence type="ECO:0000259" key="5">
    <source>
        <dbReference type="PROSITE" id="PS50240"/>
    </source>
</evidence>
<proteinExistence type="inferred from homology"/>
<feature type="compositionally biased region" description="Low complexity" evidence="3">
    <location>
        <begin position="294"/>
        <end position="308"/>
    </location>
</feature>
<evidence type="ECO:0000256" key="2">
    <source>
        <dbReference type="ARBA" id="ARBA00023157"/>
    </source>
</evidence>
<dbReference type="CDD" id="cd00190">
    <property type="entry name" value="Tryp_SPc"/>
    <property type="match status" value="1"/>
</dbReference>
<feature type="signal peptide" evidence="4">
    <location>
        <begin position="1"/>
        <end position="21"/>
    </location>
</feature>